<sequence length="123" mass="13769">MWGQLVSQRDATEKLAHQVPAQTSIAHRRIKAATGDAHAKEKDEAHKSSKGHVSEPPFECPISLESLAQRASEPGLNMEDQDTTEDISFRSLQKRRTKSQSKQKQGFNTCYGNEESITEIYPT</sequence>
<protein>
    <submittedName>
        <fullName evidence="2">Uncharacterized protein</fullName>
    </submittedName>
</protein>
<name>A0A9D3QHV1_MEGAT</name>
<comment type="caution">
    <text evidence="2">The sequence shown here is derived from an EMBL/GenBank/DDBJ whole genome shotgun (WGS) entry which is preliminary data.</text>
</comment>
<dbReference type="OrthoDB" id="8941050at2759"/>
<gene>
    <name evidence="2" type="ORF">MATL_G00019840</name>
</gene>
<feature type="region of interest" description="Disordered" evidence="1">
    <location>
        <begin position="1"/>
        <end position="108"/>
    </location>
</feature>
<organism evidence="2 3">
    <name type="scientific">Megalops atlanticus</name>
    <name type="common">Tarpon</name>
    <name type="synonym">Clupea gigantea</name>
    <dbReference type="NCBI Taxonomy" id="7932"/>
    <lineage>
        <taxon>Eukaryota</taxon>
        <taxon>Metazoa</taxon>
        <taxon>Chordata</taxon>
        <taxon>Craniata</taxon>
        <taxon>Vertebrata</taxon>
        <taxon>Euteleostomi</taxon>
        <taxon>Actinopterygii</taxon>
        <taxon>Neopterygii</taxon>
        <taxon>Teleostei</taxon>
        <taxon>Elopiformes</taxon>
        <taxon>Megalopidae</taxon>
        <taxon>Megalops</taxon>
    </lineage>
</organism>
<dbReference type="Proteomes" id="UP001046870">
    <property type="component" value="Chromosome 1"/>
</dbReference>
<evidence type="ECO:0000313" key="2">
    <source>
        <dbReference type="EMBL" id="KAG7492975.1"/>
    </source>
</evidence>
<dbReference type="EMBL" id="JAFDVH010000001">
    <property type="protein sequence ID" value="KAG7492975.1"/>
    <property type="molecule type" value="Genomic_DNA"/>
</dbReference>
<keyword evidence="3" id="KW-1185">Reference proteome</keyword>
<feature type="compositionally biased region" description="Basic and acidic residues" evidence="1">
    <location>
        <begin position="37"/>
        <end position="47"/>
    </location>
</feature>
<accession>A0A9D3QHV1</accession>
<evidence type="ECO:0000256" key="1">
    <source>
        <dbReference type="SAM" id="MobiDB-lite"/>
    </source>
</evidence>
<evidence type="ECO:0000313" key="3">
    <source>
        <dbReference type="Proteomes" id="UP001046870"/>
    </source>
</evidence>
<feature type="compositionally biased region" description="Basic residues" evidence="1">
    <location>
        <begin position="92"/>
        <end position="101"/>
    </location>
</feature>
<reference evidence="2" key="1">
    <citation type="submission" date="2021-01" db="EMBL/GenBank/DDBJ databases">
        <authorList>
            <person name="Zahm M."/>
            <person name="Roques C."/>
            <person name="Cabau C."/>
            <person name="Klopp C."/>
            <person name="Donnadieu C."/>
            <person name="Jouanno E."/>
            <person name="Lampietro C."/>
            <person name="Louis A."/>
            <person name="Herpin A."/>
            <person name="Echchiki A."/>
            <person name="Berthelot C."/>
            <person name="Parey E."/>
            <person name="Roest-Crollius H."/>
            <person name="Braasch I."/>
            <person name="Postlethwait J."/>
            <person name="Bobe J."/>
            <person name="Montfort J."/>
            <person name="Bouchez O."/>
            <person name="Begum T."/>
            <person name="Mejri S."/>
            <person name="Adams A."/>
            <person name="Chen W.-J."/>
            <person name="Guiguen Y."/>
        </authorList>
    </citation>
    <scope>NUCLEOTIDE SEQUENCE</scope>
    <source>
        <strain evidence="2">YG-15Mar2019-1</strain>
        <tissue evidence="2">Brain</tissue>
    </source>
</reference>
<dbReference type="AlphaFoldDB" id="A0A9D3QHV1"/>
<proteinExistence type="predicted"/>